<keyword evidence="4" id="KW-1185">Reference proteome</keyword>
<accession>A0ABQ9JQR4</accession>
<evidence type="ECO:0000259" key="2">
    <source>
        <dbReference type="Pfam" id="PF00075"/>
    </source>
</evidence>
<dbReference type="EMBL" id="JAPWTJ010000252">
    <property type="protein sequence ID" value="KAJ8980566.1"/>
    <property type="molecule type" value="Genomic_DNA"/>
</dbReference>
<feature type="compositionally biased region" description="Basic and acidic residues" evidence="1">
    <location>
        <begin position="58"/>
        <end position="67"/>
    </location>
</feature>
<dbReference type="InterPro" id="IPR002156">
    <property type="entry name" value="RNaseH_domain"/>
</dbReference>
<name>A0ABQ9JQR4_9CUCU</name>
<dbReference type="InterPro" id="IPR012337">
    <property type="entry name" value="RNaseH-like_sf"/>
</dbReference>
<evidence type="ECO:0000313" key="3">
    <source>
        <dbReference type="EMBL" id="KAJ8980566.1"/>
    </source>
</evidence>
<sequence>MLLECVPRKKTSSGLGVAIESSKVKSRLAFECKKTLNDLASRNNVTLTWDPGHSGVRGNREADRLSM</sequence>
<gene>
    <name evidence="3" type="ORF">NQ317_013073</name>
</gene>
<dbReference type="Pfam" id="PF00075">
    <property type="entry name" value="RNase_H"/>
    <property type="match status" value="1"/>
</dbReference>
<comment type="caution">
    <text evidence="3">The sequence shown here is derived from an EMBL/GenBank/DDBJ whole genome shotgun (WGS) entry which is preliminary data.</text>
</comment>
<dbReference type="Proteomes" id="UP001162164">
    <property type="component" value="Unassembled WGS sequence"/>
</dbReference>
<dbReference type="Gene3D" id="3.30.420.10">
    <property type="entry name" value="Ribonuclease H-like superfamily/Ribonuclease H"/>
    <property type="match status" value="1"/>
</dbReference>
<proteinExistence type="predicted"/>
<feature type="domain" description="RNase H type-1" evidence="2">
    <location>
        <begin position="23"/>
        <end position="65"/>
    </location>
</feature>
<evidence type="ECO:0000256" key="1">
    <source>
        <dbReference type="SAM" id="MobiDB-lite"/>
    </source>
</evidence>
<dbReference type="InterPro" id="IPR036397">
    <property type="entry name" value="RNaseH_sf"/>
</dbReference>
<organism evidence="3 4">
    <name type="scientific">Molorchus minor</name>
    <dbReference type="NCBI Taxonomy" id="1323400"/>
    <lineage>
        <taxon>Eukaryota</taxon>
        <taxon>Metazoa</taxon>
        <taxon>Ecdysozoa</taxon>
        <taxon>Arthropoda</taxon>
        <taxon>Hexapoda</taxon>
        <taxon>Insecta</taxon>
        <taxon>Pterygota</taxon>
        <taxon>Neoptera</taxon>
        <taxon>Endopterygota</taxon>
        <taxon>Coleoptera</taxon>
        <taxon>Polyphaga</taxon>
        <taxon>Cucujiformia</taxon>
        <taxon>Chrysomeloidea</taxon>
        <taxon>Cerambycidae</taxon>
        <taxon>Lamiinae</taxon>
        <taxon>Monochamini</taxon>
        <taxon>Molorchus</taxon>
    </lineage>
</organism>
<dbReference type="SUPFAM" id="SSF53098">
    <property type="entry name" value="Ribonuclease H-like"/>
    <property type="match status" value="1"/>
</dbReference>
<feature type="region of interest" description="Disordered" evidence="1">
    <location>
        <begin position="47"/>
        <end position="67"/>
    </location>
</feature>
<protein>
    <recommendedName>
        <fullName evidence="2">RNase H type-1 domain-containing protein</fullName>
    </recommendedName>
</protein>
<reference evidence="3" key="1">
    <citation type="journal article" date="2023" name="Insect Mol. Biol.">
        <title>Genome sequencing provides insights into the evolution of gene families encoding plant cell wall-degrading enzymes in longhorned beetles.</title>
        <authorList>
            <person name="Shin N.R."/>
            <person name="Okamura Y."/>
            <person name="Kirsch R."/>
            <person name="Pauchet Y."/>
        </authorList>
    </citation>
    <scope>NUCLEOTIDE SEQUENCE</scope>
    <source>
        <strain evidence="3">MMC_N1</strain>
    </source>
</reference>
<evidence type="ECO:0000313" key="4">
    <source>
        <dbReference type="Proteomes" id="UP001162164"/>
    </source>
</evidence>